<dbReference type="Proteomes" id="UP000887575">
    <property type="component" value="Unassembled WGS sequence"/>
</dbReference>
<evidence type="ECO:0000313" key="4">
    <source>
        <dbReference type="WBParaSite" id="MBELARI_LOCUS779.1"/>
    </source>
</evidence>
<feature type="transmembrane region" description="Helical" evidence="2">
    <location>
        <begin position="286"/>
        <end position="309"/>
    </location>
</feature>
<accession>A0AAF3FKY8</accession>
<feature type="transmembrane region" description="Helical" evidence="2">
    <location>
        <begin position="72"/>
        <end position="92"/>
    </location>
</feature>
<feature type="transmembrane region" description="Helical" evidence="2">
    <location>
        <begin position="315"/>
        <end position="339"/>
    </location>
</feature>
<dbReference type="GO" id="GO:0005886">
    <property type="term" value="C:plasma membrane"/>
    <property type="evidence" value="ECO:0007669"/>
    <property type="project" value="TreeGrafter"/>
</dbReference>
<dbReference type="SUPFAM" id="SSF103473">
    <property type="entry name" value="MFS general substrate transporter"/>
    <property type="match status" value="1"/>
</dbReference>
<dbReference type="WBParaSite" id="MBELARI_LOCUS779.1">
    <property type="protein sequence ID" value="MBELARI_LOCUS779.1"/>
    <property type="gene ID" value="MBELARI_LOCUS779"/>
</dbReference>
<dbReference type="AlphaFoldDB" id="A0AAF3FKY8"/>
<evidence type="ECO:0000313" key="3">
    <source>
        <dbReference type="Proteomes" id="UP000887575"/>
    </source>
</evidence>
<keyword evidence="2" id="KW-0812">Transmembrane</keyword>
<dbReference type="GO" id="GO:0090482">
    <property type="term" value="F:vitamin transmembrane transporter activity"/>
    <property type="evidence" value="ECO:0007669"/>
    <property type="project" value="InterPro"/>
</dbReference>
<proteinExistence type="inferred from homology"/>
<name>A0AAF3FKY8_9BILA</name>
<reference evidence="4" key="1">
    <citation type="submission" date="2024-02" db="UniProtKB">
        <authorList>
            <consortium name="WormBaseParasite"/>
        </authorList>
    </citation>
    <scope>IDENTIFICATION</scope>
</reference>
<keyword evidence="2" id="KW-1133">Transmembrane helix</keyword>
<dbReference type="PANTHER" id="PTHR10686">
    <property type="entry name" value="FOLATE TRANSPORTER"/>
    <property type="match status" value="1"/>
</dbReference>
<protein>
    <submittedName>
        <fullName evidence="4">Uncharacterized protein</fullName>
    </submittedName>
</protein>
<sequence length="382" mass="42949">MQWKTISLLVCLYGVIKEFRPATPFLTPFLVSDAKNLSIETVYSDIYPFWTYSYLICLIPILALTDLLRYKPLVIVEAIGLCLTWALLVWAQGVQLMQLMQIVFEKTHAHNIHLKFGISCREIAFSSYLFAVVDVKQYRRVTSWTKTSVLIGKLFAFALAQFLVSWLDAPYLLLNQITFRSLQITFIATIIALFVALTLPTVPKSRPDIYNYIQPLWIEIDSVSKAENGLIEFINTALGAVISFGVQFVKLDGSSRLGDFFLFSSASILGVVTIVLSLTSSLWIAYGMYVMAVFIYHALSPISSTIIASQLEKSAYSFVFGANSLFALIIQTVITFTVVDKNYFELKCTTVPHLCINLFLDESDPDDLLNFEASSIDSRVSN</sequence>
<keyword evidence="3" id="KW-1185">Reference proteome</keyword>
<evidence type="ECO:0000256" key="1">
    <source>
        <dbReference type="ARBA" id="ARBA00005773"/>
    </source>
</evidence>
<comment type="similarity">
    <text evidence="1">Belongs to the reduced folate carrier (RFC) transporter (TC 2.A.48) family.</text>
</comment>
<organism evidence="3 4">
    <name type="scientific">Mesorhabditis belari</name>
    <dbReference type="NCBI Taxonomy" id="2138241"/>
    <lineage>
        <taxon>Eukaryota</taxon>
        <taxon>Metazoa</taxon>
        <taxon>Ecdysozoa</taxon>
        <taxon>Nematoda</taxon>
        <taxon>Chromadorea</taxon>
        <taxon>Rhabditida</taxon>
        <taxon>Rhabditina</taxon>
        <taxon>Rhabditomorpha</taxon>
        <taxon>Rhabditoidea</taxon>
        <taxon>Rhabditidae</taxon>
        <taxon>Mesorhabditinae</taxon>
        <taxon>Mesorhabditis</taxon>
    </lineage>
</organism>
<keyword evidence="2" id="KW-0472">Membrane</keyword>
<evidence type="ECO:0000256" key="2">
    <source>
        <dbReference type="SAM" id="Phobius"/>
    </source>
</evidence>
<dbReference type="InterPro" id="IPR002666">
    <property type="entry name" value="Folate_carrier"/>
</dbReference>
<dbReference type="InterPro" id="IPR036259">
    <property type="entry name" value="MFS_trans_sf"/>
</dbReference>
<feature type="transmembrane region" description="Helical" evidence="2">
    <location>
        <begin position="45"/>
        <end position="65"/>
    </location>
</feature>
<dbReference type="Pfam" id="PF01770">
    <property type="entry name" value="Folate_carrier"/>
    <property type="match status" value="2"/>
</dbReference>
<feature type="transmembrane region" description="Helical" evidence="2">
    <location>
        <begin position="230"/>
        <end position="248"/>
    </location>
</feature>
<dbReference type="PANTHER" id="PTHR10686:SF20">
    <property type="entry name" value="FOLATE TRANSPORTER 1"/>
    <property type="match status" value="1"/>
</dbReference>
<feature type="transmembrane region" description="Helical" evidence="2">
    <location>
        <begin position="154"/>
        <end position="173"/>
    </location>
</feature>
<feature type="transmembrane region" description="Helical" evidence="2">
    <location>
        <begin position="179"/>
        <end position="199"/>
    </location>
</feature>
<feature type="transmembrane region" description="Helical" evidence="2">
    <location>
        <begin position="260"/>
        <end position="279"/>
    </location>
</feature>
<dbReference type="Gene3D" id="1.20.1250.20">
    <property type="entry name" value="MFS general substrate transporter like domains"/>
    <property type="match status" value="1"/>
</dbReference>